<feature type="transmembrane region" description="Helical" evidence="1">
    <location>
        <begin position="172"/>
        <end position="193"/>
    </location>
</feature>
<feature type="transmembrane region" description="Helical" evidence="1">
    <location>
        <begin position="100"/>
        <end position="125"/>
    </location>
</feature>
<protein>
    <recommendedName>
        <fullName evidence="4">DUF2232 domain-containing protein</fullName>
    </recommendedName>
</protein>
<dbReference type="EMBL" id="JXRP01000009">
    <property type="protein sequence ID" value="KIL49215.1"/>
    <property type="molecule type" value="Genomic_DNA"/>
</dbReference>
<keyword evidence="1" id="KW-1133">Transmembrane helix</keyword>
<feature type="transmembrane region" description="Helical" evidence="1">
    <location>
        <begin position="275"/>
        <end position="297"/>
    </location>
</feature>
<dbReference type="Pfam" id="PF09991">
    <property type="entry name" value="DUF2232"/>
    <property type="match status" value="1"/>
</dbReference>
<accession>A0A0C2RG87</accession>
<feature type="transmembrane region" description="Helical" evidence="1">
    <location>
        <begin position="213"/>
        <end position="232"/>
    </location>
</feature>
<feature type="transmembrane region" description="Helical" evidence="1">
    <location>
        <begin position="57"/>
        <end position="88"/>
    </location>
</feature>
<keyword evidence="3" id="KW-1185">Reference proteome</keyword>
<gene>
    <name evidence="2" type="ORF">KP78_06830</name>
</gene>
<comment type="caution">
    <text evidence="2">The sequence shown here is derived from an EMBL/GenBank/DDBJ whole genome shotgun (WGS) entry which is preliminary data.</text>
</comment>
<reference evidence="2 3" key="1">
    <citation type="submission" date="2015-01" db="EMBL/GenBank/DDBJ databases">
        <title>Genome sequencing of Jeotgalibacillus soli.</title>
        <authorList>
            <person name="Goh K.M."/>
            <person name="Chan K.-G."/>
            <person name="Yaakop A.S."/>
            <person name="Ee R."/>
            <person name="Gan H.M."/>
            <person name="Chan C.S."/>
        </authorList>
    </citation>
    <scope>NUCLEOTIDE SEQUENCE [LARGE SCALE GENOMIC DNA]</scope>
    <source>
        <strain evidence="2 3">P9</strain>
    </source>
</reference>
<evidence type="ECO:0000313" key="2">
    <source>
        <dbReference type="EMBL" id="KIL49215.1"/>
    </source>
</evidence>
<evidence type="ECO:0000313" key="3">
    <source>
        <dbReference type="Proteomes" id="UP000031938"/>
    </source>
</evidence>
<evidence type="ECO:0008006" key="4">
    <source>
        <dbReference type="Google" id="ProtNLM"/>
    </source>
</evidence>
<evidence type="ECO:0000256" key="1">
    <source>
        <dbReference type="SAM" id="Phobius"/>
    </source>
</evidence>
<dbReference type="PANTHER" id="PTHR41324:SF1">
    <property type="entry name" value="DUF2232 DOMAIN-CONTAINING PROTEIN"/>
    <property type="match status" value="1"/>
</dbReference>
<dbReference type="AlphaFoldDB" id="A0A0C2RG87"/>
<dbReference type="OrthoDB" id="2987886at2"/>
<keyword evidence="1" id="KW-0812">Transmembrane</keyword>
<dbReference type="PANTHER" id="PTHR41324">
    <property type="entry name" value="MEMBRANE PROTEIN-RELATED"/>
    <property type="match status" value="1"/>
</dbReference>
<dbReference type="STRING" id="889306.KP78_06830"/>
<keyword evidence="1" id="KW-0472">Membrane</keyword>
<sequence>MNQSSTRKLTEGAILIAFFAVLLLISTYVPLLSIVSTLFLALPFIVYSARYSLRESFLMLAAALGVSAIISTLLSLPLALMYGTVGIVMGWMIQKGKSKFNIFIASTLVLIANILLMFVVSLVLLEQNIVEQFFTLMNESMENSFALAASFGQDVTQIRTDWTSAVVLFESLLPTLIVFSAASVILFIMIINFPIVRRLKIDVPKFQPFREIVLPKSVIWYYLIVLIITLVSEPEAGSMFSLAIANLQIALELLMIVQGLSFIHFYSHLKKWNKGIIILLTIFGLLLSPFTRILGIIDLGFDLRHRLLKNS</sequence>
<dbReference type="PATRIC" id="fig|889306.3.peg.683"/>
<organism evidence="2 3">
    <name type="scientific">Jeotgalibacillus soli</name>
    <dbReference type="NCBI Taxonomy" id="889306"/>
    <lineage>
        <taxon>Bacteria</taxon>
        <taxon>Bacillati</taxon>
        <taxon>Bacillota</taxon>
        <taxon>Bacilli</taxon>
        <taxon>Bacillales</taxon>
        <taxon>Caryophanaceae</taxon>
        <taxon>Jeotgalibacillus</taxon>
    </lineage>
</organism>
<feature type="transmembrane region" description="Helical" evidence="1">
    <location>
        <begin position="12"/>
        <end position="45"/>
    </location>
</feature>
<name>A0A0C2RG87_9BACL</name>
<dbReference type="Proteomes" id="UP000031938">
    <property type="component" value="Unassembled WGS sequence"/>
</dbReference>
<proteinExistence type="predicted"/>
<feature type="transmembrane region" description="Helical" evidence="1">
    <location>
        <begin position="238"/>
        <end position="263"/>
    </location>
</feature>
<dbReference type="InterPro" id="IPR018710">
    <property type="entry name" value="DUF2232"/>
</dbReference>
<dbReference type="RefSeq" id="WP_041086301.1">
    <property type="nucleotide sequence ID" value="NZ_JXRP01000009.1"/>
</dbReference>